<dbReference type="GO" id="GO:0000139">
    <property type="term" value="C:Golgi membrane"/>
    <property type="evidence" value="ECO:0007669"/>
    <property type="project" value="UniProtKB-SubCell"/>
</dbReference>
<evidence type="ECO:0000256" key="11">
    <source>
        <dbReference type="ARBA" id="ARBA00023136"/>
    </source>
</evidence>
<dbReference type="SUPFAM" id="SSF117839">
    <property type="entry name" value="WWE domain"/>
    <property type="match status" value="1"/>
</dbReference>
<keyword evidence="8 17" id="KW-1133">Transmembrane helix</keyword>
<feature type="transmembrane region" description="Helical" evidence="17">
    <location>
        <begin position="12"/>
        <end position="29"/>
    </location>
</feature>
<dbReference type="InterPro" id="IPR012317">
    <property type="entry name" value="Poly(ADP-ribose)pol_cat_dom"/>
</dbReference>
<evidence type="ECO:0000256" key="13">
    <source>
        <dbReference type="ARBA" id="ARBA00023242"/>
    </source>
</evidence>
<reference evidence="21" key="3">
    <citation type="submission" date="2025-09" db="UniProtKB">
        <authorList>
            <consortium name="Ensembl"/>
        </authorList>
    </citation>
    <scope>IDENTIFICATION</scope>
</reference>
<comment type="similarity">
    <text evidence="3">Belongs to the glycosyltransferase 29 family.</text>
</comment>
<dbReference type="Proteomes" id="UP000005226">
    <property type="component" value="Chromosome 12"/>
</dbReference>
<dbReference type="Gene3D" id="3.90.228.10">
    <property type="match status" value="1"/>
</dbReference>
<evidence type="ECO:0000256" key="14">
    <source>
        <dbReference type="ARBA" id="ARBA00024347"/>
    </source>
</evidence>
<keyword evidence="4 16" id="KW-0328">Glycosyltransferase</keyword>
<dbReference type="FunFam" id="3.90.228.10:FF:000008">
    <property type="entry name" value="Poly [ADP-ribose] polymerase"/>
    <property type="match status" value="1"/>
</dbReference>
<dbReference type="EC" id="2.4.2.-" evidence="16"/>
<dbReference type="InterPro" id="IPR034464">
    <property type="entry name" value="PAR10_RRM1_2"/>
</dbReference>
<evidence type="ECO:0000256" key="3">
    <source>
        <dbReference type="ARBA" id="ARBA00006003"/>
    </source>
</evidence>
<dbReference type="InterPro" id="IPR000504">
    <property type="entry name" value="RRM_dom"/>
</dbReference>
<evidence type="ECO:0000256" key="4">
    <source>
        <dbReference type="ARBA" id="ARBA00022676"/>
    </source>
</evidence>
<dbReference type="InterPro" id="IPR052056">
    <property type="entry name" value="Mono-ARTD/PARP"/>
</dbReference>
<keyword evidence="22" id="KW-1185">Reference proteome</keyword>
<dbReference type="GO" id="GO:1990404">
    <property type="term" value="F:NAD+-protein mono-ADP-ribosyltransferase activity"/>
    <property type="evidence" value="ECO:0007669"/>
    <property type="project" value="TreeGrafter"/>
</dbReference>
<comment type="similarity">
    <text evidence="14">Belongs to the ARTD/PARP family.</text>
</comment>
<dbReference type="Pfam" id="PF23085">
    <property type="entry name" value="RRM_PARP14_3"/>
    <property type="match status" value="2"/>
</dbReference>
<dbReference type="CDD" id="cd12547">
    <property type="entry name" value="RRM1_2_PAR10"/>
    <property type="match status" value="1"/>
</dbReference>
<dbReference type="PROSITE" id="PS50102">
    <property type="entry name" value="RRM"/>
    <property type="match status" value="1"/>
</dbReference>
<dbReference type="GO" id="GO:0010629">
    <property type="term" value="P:negative regulation of gene expression"/>
    <property type="evidence" value="ECO:0007669"/>
    <property type="project" value="TreeGrafter"/>
</dbReference>
<evidence type="ECO:0000259" key="19">
    <source>
        <dbReference type="PROSITE" id="PS50918"/>
    </source>
</evidence>
<dbReference type="SUPFAM" id="SSF54928">
    <property type="entry name" value="RNA-binding domain, RBD"/>
    <property type="match status" value="1"/>
</dbReference>
<evidence type="ECO:0000256" key="16">
    <source>
        <dbReference type="RuleBase" id="RU362114"/>
    </source>
</evidence>
<feature type="domain" description="RRM" evidence="18">
    <location>
        <begin position="229"/>
        <end position="303"/>
    </location>
</feature>
<keyword evidence="9 16" id="KW-0520">NAD</keyword>
<keyword evidence="13" id="KW-0539">Nucleus</keyword>
<evidence type="ECO:0000256" key="17">
    <source>
        <dbReference type="SAM" id="Phobius"/>
    </source>
</evidence>
<dbReference type="Ensembl" id="ENSTRUT00000089000.1">
    <property type="protein sequence ID" value="ENSTRUP00000078053.1"/>
    <property type="gene ID" value="ENSTRUG00000025584.2"/>
</dbReference>
<dbReference type="FunFam" id="3.90.1480.20:FF:000015">
    <property type="entry name" value="Lactosylceramide alpha-2,3-sialyltransferase"/>
    <property type="match status" value="1"/>
</dbReference>
<evidence type="ECO:0000256" key="7">
    <source>
        <dbReference type="ARBA" id="ARBA00022968"/>
    </source>
</evidence>
<dbReference type="Gene3D" id="3.30.720.50">
    <property type="match status" value="1"/>
</dbReference>
<evidence type="ECO:0000313" key="22">
    <source>
        <dbReference type="Proteomes" id="UP000005226"/>
    </source>
</evidence>
<evidence type="ECO:0000256" key="12">
    <source>
        <dbReference type="ARBA" id="ARBA00023180"/>
    </source>
</evidence>
<dbReference type="InterPro" id="IPR012677">
    <property type="entry name" value="Nucleotide-bd_a/b_plait_sf"/>
</dbReference>
<accession>A0A674NWM2</accession>
<dbReference type="SMART" id="SM00360">
    <property type="entry name" value="RRM"/>
    <property type="match status" value="2"/>
</dbReference>
<name>A0A674NWM2_TAKRU</name>
<keyword evidence="10" id="KW-0333">Golgi apparatus</keyword>
<proteinExistence type="inferred from homology"/>
<dbReference type="GO" id="GO:0003723">
    <property type="term" value="F:RNA binding"/>
    <property type="evidence" value="ECO:0007669"/>
    <property type="project" value="UniProtKB-UniRule"/>
</dbReference>
<evidence type="ECO:0000256" key="1">
    <source>
        <dbReference type="ARBA" id="ARBA00004123"/>
    </source>
</evidence>
<keyword evidence="12" id="KW-0325">Glycoprotein</keyword>
<evidence type="ECO:0000256" key="5">
    <source>
        <dbReference type="ARBA" id="ARBA00022679"/>
    </source>
</evidence>
<comment type="subcellular location">
    <subcellularLocation>
        <location evidence="2">Golgi apparatus membrane</location>
        <topology evidence="2">Single-pass type II membrane protein</topology>
    </subcellularLocation>
    <subcellularLocation>
        <location evidence="1">Nucleus</location>
    </subcellularLocation>
</comment>
<keyword evidence="6 17" id="KW-0812">Transmembrane</keyword>
<gene>
    <name evidence="21" type="primary">parp10</name>
</gene>
<protein>
    <recommendedName>
        <fullName evidence="16">Poly [ADP-ribose] polymerase</fullName>
        <shortName evidence="16">PARP</shortName>
        <ecNumber evidence="16">2.4.2.-</ecNumber>
    </recommendedName>
</protein>
<evidence type="ECO:0000313" key="21">
    <source>
        <dbReference type="Ensembl" id="ENSTRUP00000078053.1"/>
    </source>
</evidence>
<evidence type="ECO:0000256" key="6">
    <source>
        <dbReference type="ARBA" id="ARBA00022692"/>
    </source>
</evidence>
<dbReference type="Pfam" id="PF00777">
    <property type="entry name" value="Glyco_transf_29"/>
    <property type="match status" value="1"/>
</dbReference>
<evidence type="ECO:0000256" key="10">
    <source>
        <dbReference type="ARBA" id="ARBA00023034"/>
    </source>
</evidence>
<dbReference type="InParanoid" id="A0A674NWM2"/>
<evidence type="ECO:0000256" key="9">
    <source>
        <dbReference type="ARBA" id="ARBA00023027"/>
    </source>
</evidence>
<evidence type="ECO:0000259" key="18">
    <source>
        <dbReference type="PROSITE" id="PS50102"/>
    </source>
</evidence>
<dbReference type="InterPro" id="IPR001675">
    <property type="entry name" value="Glyco_trans_29"/>
</dbReference>
<dbReference type="PROSITE" id="PS51059">
    <property type="entry name" value="PARP_CATALYTIC"/>
    <property type="match status" value="1"/>
</dbReference>
<dbReference type="PANTHER" id="PTHR14453:SF94">
    <property type="entry name" value="PROTEIN MONO-ADP-RIBOSYLTRANSFERASE PARP10"/>
    <property type="match status" value="1"/>
</dbReference>
<evidence type="ECO:0000256" key="2">
    <source>
        <dbReference type="ARBA" id="ARBA00004323"/>
    </source>
</evidence>
<dbReference type="Pfam" id="PF00644">
    <property type="entry name" value="PARP"/>
    <property type="match status" value="1"/>
</dbReference>
<sequence length="1368" mass="154484">MALGKRRKVRIFVLFCIATLTTVLVSYNLREPSVYFFKFAFRLSDNLFARGPCACGQCMTEMDDDPWFTERFNQSIHPLMSRENSALSDETFKWWQWLQSERQPANFSGVVEELFQVIPDEVLYMDASPERCRTCAVVGNSGNLKGSQYGRLIDSSDFIIRMNQAPTSGFEDDVGTRTTHHIMYPESAKDLDNGTSLVLIPFKTLDLQWIISALTTGAIKQMPDENKERTLEVVNLPPEVDQELLALYFANKRRSGGGPLVSVEKMGDRAVVVFEETEDADRVLSKESHTLQNTELRVRKPARKDRRRLLLRGLGPSTSLDCIEMYVENILGLNLEDYQLHFTPARDAVIIQLSQPLSEDFQTLSAKISKHSLDEALMTLEEIQQTDSVLVGNLHPGTSPDMLSLYFESRGGNHMVMGVTMLSEGTAKVSFVDYDSVDHVLAQPHKLKGAELEVRPFFDFLQPPQLSDTQAGPQTIEEDDSQPSQMAPELLVEMVPEAEEDQTEEKASLTDLISISDPVKLELFQLGTFQRDMKNTHPDVMMQVRGNGVLMEAADRPTFEQVKNCLLEYFCSMAETHFTLEPEEAEFLERKEVKERLQRNISQTPATYLVLDNNVVVTALSRTSAHRASSFLKSQLAHVSIMMDSQYKCIFFSSEWSKFLQELSLCSVKVSAESIDILTLKGMESEMHTLVQEFLNSQIETEAVVCMEPGVLKYIQTHCHDLLVYMDQVSVVPLELVDVWGLKIYGHAVACNAAQEMLEGIVSSVCTRTITVSAPGITRYLFEEECKMFLSDMEEEFQVCMPIKQQPWEPLAEQDIFKAAWVLIATKNFPKVSVDALNSDAMQNNQGEVSDLLENAKMVISNIDDGLLECDASADQRVNLDHLDLYTESQEEEEDEDESPDATGAGMLYGSRLVSLGDDGHSSEDLEEEAGLSLAVQYSIDSSQRSLMEEKQLQKALVLSKEMSQRESPVDQLNEAIRASLEEASNSVHLHVFGTDNSNLMQVEVAFKERVSQGQVVEQLDHRAAGEMTEYDRKCLEAIERKHGVAIQIDGTKINISGFRKFVSQALCDMTLVVNRMSQSPSDQEILKDVQWMFHDPLFTTASPYSPDVIVFLENAWRMKMGNIDILLDHQRHVINFRDMQEYNTASGESKTISRETIGSEVVDRKGPGKKCALLTNLPNATKVDEASDEYRNVTQAFFKAMRMHHNKIRIVQVDKLLNQLLFHQYQLKRMSVQQGASNPEYERTLYHGTSEDSVKEICLHGFNRSFCGKNASMYGQGVYFATNPTFSLNERYSPSNADGHKFIFVSRVLTGDYTKGCHSMKTAPLKKSGDLPFRYDSVTNNVDNPEIFVIFNDTQAFPEYLVTCEKI</sequence>
<keyword evidence="15" id="KW-0694">RNA-binding</keyword>
<evidence type="ECO:0000256" key="8">
    <source>
        <dbReference type="ARBA" id="ARBA00022989"/>
    </source>
</evidence>
<dbReference type="InterPro" id="IPR004170">
    <property type="entry name" value="WWE_dom"/>
</dbReference>
<dbReference type="GO" id="GO:0003950">
    <property type="term" value="F:NAD+ poly-ADP-ribosyltransferase activity"/>
    <property type="evidence" value="ECO:0007669"/>
    <property type="project" value="UniProtKB-UniRule"/>
</dbReference>
<dbReference type="GeneTree" id="ENSGT00940000162035"/>
<dbReference type="InterPro" id="IPR035979">
    <property type="entry name" value="RBD_domain_sf"/>
</dbReference>
<dbReference type="Gene3D" id="3.30.70.330">
    <property type="match status" value="1"/>
</dbReference>
<keyword evidence="5 16" id="KW-0808">Transferase</keyword>
<dbReference type="GO" id="GO:0070212">
    <property type="term" value="P:protein poly-ADP-ribosylation"/>
    <property type="evidence" value="ECO:0007669"/>
    <property type="project" value="TreeGrafter"/>
</dbReference>
<reference evidence="21" key="2">
    <citation type="submission" date="2025-08" db="UniProtKB">
        <authorList>
            <consortium name="Ensembl"/>
        </authorList>
    </citation>
    <scope>IDENTIFICATION</scope>
</reference>
<dbReference type="InterPro" id="IPR038578">
    <property type="entry name" value="GT29-like_sf"/>
</dbReference>
<dbReference type="PANTHER" id="PTHR14453">
    <property type="entry name" value="PARP/ZINC FINGER CCCH TYPE DOMAIN CONTAINING PROTEIN"/>
    <property type="match status" value="1"/>
</dbReference>
<dbReference type="InterPro" id="IPR037197">
    <property type="entry name" value="WWE_dom_sf"/>
</dbReference>
<dbReference type="SUPFAM" id="SSF56399">
    <property type="entry name" value="ADP-ribosylation"/>
    <property type="match status" value="1"/>
</dbReference>
<feature type="domain" description="WWE" evidence="19">
    <location>
        <begin position="1078"/>
        <end position="1155"/>
    </location>
</feature>
<organism evidence="21 22">
    <name type="scientific">Takifugu rubripes</name>
    <name type="common">Japanese pufferfish</name>
    <name type="synonym">Fugu rubripes</name>
    <dbReference type="NCBI Taxonomy" id="31033"/>
    <lineage>
        <taxon>Eukaryota</taxon>
        <taxon>Metazoa</taxon>
        <taxon>Chordata</taxon>
        <taxon>Craniata</taxon>
        <taxon>Vertebrata</taxon>
        <taxon>Euteleostomi</taxon>
        <taxon>Actinopterygii</taxon>
        <taxon>Neopterygii</taxon>
        <taxon>Teleostei</taxon>
        <taxon>Neoteleostei</taxon>
        <taxon>Acanthomorphata</taxon>
        <taxon>Eupercaria</taxon>
        <taxon>Tetraodontiformes</taxon>
        <taxon>Tetradontoidea</taxon>
        <taxon>Tetraodontidae</taxon>
        <taxon>Takifugu</taxon>
    </lineage>
</organism>
<dbReference type="GO" id="GO:0003714">
    <property type="term" value="F:transcription corepressor activity"/>
    <property type="evidence" value="ECO:0007669"/>
    <property type="project" value="TreeGrafter"/>
</dbReference>
<dbReference type="GO" id="GO:0005634">
    <property type="term" value="C:nucleus"/>
    <property type="evidence" value="ECO:0007669"/>
    <property type="project" value="UniProtKB-SubCell"/>
</dbReference>
<keyword evidence="7" id="KW-0735">Signal-anchor</keyword>
<dbReference type="GO" id="GO:0008373">
    <property type="term" value="F:sialyltransferase activity"/>
    <property type="evidence" value="ECO:0007669"/>
    <property type="project" value="InterPro"/>
</dbReference>
<dbReference type="Gene3D" id="3.90.1480.20">
    <property type="entry name" value="Glycosyl transferase family 29"/>
    <property type="match status" value="1"/>
</dbReference>
<feature type="domain" description="PARP catalytic" evidence="20">
    <location>
        <begin position="1167"/>
        <end position="1368"/>
    </location>
</feature>
<evidence type="ECO:0000259" key="20">
    <source>
        <dbReference type="PROSITE" id="PS51059"/>
    </source>
</evidence>
<reference evidence="21 22" key="1">
    <citation type="journal article" date="2011" name="Genome Biol. Evol.">
        <title>Integration of the genetic map and genome assembly of fugu facilitates insights into distinct features of genome evolution in teleosts and mammals.</title>
        <authorList>
            <person name="Kai W."/>
            <person name="Kikuchi K."/>
            <person name="Tohari S."/>
            <person name="Chew A.K."/>
            <person name="Tay A."/>
            <person name="Fujiwara A."/>
            <person name="Hosoya S."/>
            <person name="Suetake H."/>
            <person name="Naruse K."/>
            <person name="Brenner S."/>
            <person name="Suzuki Y."/>
            <person name="Venkatesh B."/>
        </authorList>
    </citation>
    <scope>NUCLEOTIDE SEQUENCE [LARGE SCALE GENOMIC DNA]</scope>
</reference>
<keyword evidence="11 17" id="KW-0472">Membrane</keyword>
<evidence type="ECO:0000256" key="15">
    <source>
        <dbReference type="PROSITE-ProRule" id="PRU00176"/>
    </source>
</evidence>
<dbReference type="Pfam" id="PF02825">
    <property type="entry name" value="WWE"/>
    <property type="match status" value="1"/>
</dbReference>
<dbReference type="PROSITE" id="PS50918">
    <property type="entry name" value="WWE"/>
    <property type="match status" value="1"/>
</dbReference>
<dbReference type="CDD" id="cd01439">
    <property type="entry name" value="TCCD_inducible_PARP_like"/>
    <property type="match status" value="1"/>
</dbReference>